<dbReference type="AlphaFoldDB" id="A0A9P8VM95"/>
<organism evidence="4 5">
    <name type="scientific">Plectosphaerella plurivora</name>
    <dbReference type="NCBI Taxonomy" id="936078"/>
    <lineage>
        <taxon>Eukaryota</taxon>
        <taxon>Fungi</taxon>
        <taxon>Dikarya</taxon>
        <taxon>Ascomycota</taxon>
        <taxon>Pezizomycotina</taxon>
        <taxon>Sordariomycetes</taxon>
        <taxon>Hypocreomycetidae</taxon>
        <taxon>Glomerellales</taxon>
        <taxon>Plectosphaerellaceae</taxon>
        <taxon>Plectosphaerella</taxon>
    </lineage>
</organism>
<keyword evidence="1" id="KW-0521">NADP</keyword>
<evidence type="ECO:0000256" key="1">
    <source>
        <dbReference type="ARBA" id="ARBA00022857"/>
    </source>
</evidence>
<evidence type="ECO:0000313" key="4">
    <source>
        <dbReference type="EMBL" id="KAH6697047.1"/>
    </source>
</evidence>
<dbReference type="SUPFAM" id="SSF51735">
    <property type="entry name" value="NAD(P)-binding Rossmann-fold domains"/>
    <property type="match status" value="1"/>
</dbReference>
<dbReference type="PANTHER" id="PTHR47706:SF5">
    <property type="entry name" value="ISOFLAVONE REDUCTASE"/>
    <property type="match status" value="1"/>
</dbReference>
<proteinExistence type="predicted"/>
<keyword evidence="5" id="KW-1185">Reference proteome</keyword>
<dbReference type="InterPro" id="IPR036291">
    <property type="entry name" value="NAD(P)-bd_dom_sf"/>
</dbReference>
<dbReference type="PANTHER" id="PTHR47706">
    <property type="entry name" value="NMRA-LIKE FAMILY PROTEIN"/>
    <property type="match status" value="1"/>
</dbReference>
<dbReference type="Proteomes" id="UP000770015">
    <property type="component" value="Unassembled WGS sequence"/>
</dbReference>
<dbReference type="GO" id="GO:0016491">
    <property type="term" value="F:oxidoreductase activity"/>
    <property type="evidence" value="ECO:0007669"/>
    <property type="project" value="UniProtKB-KW"/>
</dbReference>
<reference evidence="4" key="1">
    <citation type="journal article" date="2021" name="Nat. Commun.">
        <title>Genetic determinants of endophytism in the Arabidopsis root mycobiome.</title>
        <authorList>
            <person name="Mesny F."/>
            <person name="Miyauchi S."/>
            <person name="Thiergart T."/>
            <person name="Pickel B."/>
            <person name="Atanasova L."/>
            <person name="Karlsson M."/>
            <person name="Huettel B."/>
            <person name="Barry K.W."/>
            <person name="Haridas S."/>
            <person name="Chen C."/>
            <person name="Bauer D."/>
            <person name="Andreopoulos W."/>
            <person name="Pangilinan J."/>
            <person name="LaButti K."/>
            <person name="Riley R."/>
            <person name="Lipzen A."/>
            <person name="Clum A."/>
            <person name="Drula E."/>
            <person name="Henrissat B."/>
            <person name="Kohler A."/>
            <person name="Grigoriev I.V."/>
            <person name="Martin F.M."/>
            <person name="Hacquard S."/>
        </authorList>
    </citation>
    <scope>NUCLEOTIDE SEQUENCE</scope>
    <source>
        <strain evidence="4">MPI-SDFR-AT-0117</strain>
    </source>
</reference>
<name>A0A9P8VM95_9PEZI</name>
<keyword evidence="2" id="KW-0560">Oxidoreductase</keyword>
<dbReference type="InterPro" id="IPR008030">
    <property type="entry name" value="NmrA-like"/>
</dbReference>
<sequence length="317" mass="35395">MMRIAIAGAGQFAERLAHHLCLTPNPVIVLSRSPRPDFEEQYECQVIVVDYDDATGLRFTLQGVDLVISTFRGPSQISLIQAARRAGVRHFVPAEFEGGLSHRATDDVLDFGSAEALALLRQYANSNSRPMQWTVFSCGIFYERFAPGGLGAYGLGTSMSIINQGDFLVDMGEGSAHIVETNGGGRTTYVCLTAVDDVARFVAAAVELGLNTWPREFKMRGDRLSVRDIFATCSNVRGADFNLRTTRYSQFDRELSRAAAAQDWAQWWYLQRLRATADGRYDFRVANLNDMVARNDQVAFTPTPFRTWLEMLWAPPQ</sequence>
<accession>A0A9P8VM95</accession>
<gene>
    <name evidence="4" type="ORF">F5X68DRAFT_1730</name>
</gene>
<comment type="caution">
    <text evidence="4">The sequence shown here is derived from an EMBL/GenBank/DDBJ whole genome shotgun (WGS) entry which is preliminary data.</text>
</comment>
<dbReference type="InterPro" id="IPR051609">
    <property type="entry name" value="NmrA/Isoflavone_reductase-like"/>
</dbReference>
<feature type="domain" description="NmrA-like" evidence="3">
    <location>
        <begin position="4"/>
        <end position="242"/>
    </location>
</feature>
<evidence type="ECO:0000313" key="5">
    <source>
        <dbReference type="Proteomes" id="UP000770015"/>
    </source>
</evidence>
<evidence type="ECO:0000256" key="2">
    <source>
        <dbReference type="ARBA" id="ARBA00023002"/>
    </source>
</evidence>
<dbReference type="Pfam" id="PF05368">
    <property type="entry name" value="NmrA"/>
    <property type="match status" value="1"/>
</dbReference>
<evidence type="ECO:0000259" key="3">
    <source>
        <dbReference type="Pfam" id="PF05368"/>
    </source>
</evidence>
<dbReference type="OrthoDB" id="419598at2759"/>
<dbReference type="Gene3D" id="3.40.50.720">
    <property type="entry name" value="NAD(P)-binding Rossmann-like Domain"/>
    <property type="match status" value="1"/>
</dbReference>
<protein>
    <recommendedName>
        <fullName evidence="3">NmrA-like domain-containing protein</fullName>
    </recommendedName>
</protein>
<dbReference type="EMBL" id="JAGSXJ010000001">
    <property type="protein sequence ID" value="KAH6697047.1"/>
    <property type="molecule type" value="Genomic_DNA"/>
</dbReference>